<protein>
    <submittedName>
        <fullName evidence="1">Uncharacterized protein</fullName>
    </submittedName>
</protein>
<accession>A0A1F6V2E1</accession>
<dbReference type="Proteomes" id="UP000178985">
    <property type="component" value="Unassembled WGS sequence"/>
</dbReference>
<evidence type="ECO:0000313" key="2">
    <source>
        <dbReference type="Proteomes" id="UP000178985"/>
    </source>
</evidence>
<reference evidence="1 2" key="1">
    <citation type="journal article" date="2016" name="Nat. Commun.">
        <title>Thousands of microbial genomes shed light on interconnected biogeochemical processes in an aquifer system.</title>
        <authorList>
            <person name="Anantharaman K."/>
            <person name="Brown C.T."/>
            <person name="Hug L.A."/>
            <person name="Sharon I."/>
            <person name="Castelle C.J."/>
            <person name="Probst A.J."/>
            <person name="Thomas B.C."/>
            <person name="Singh A."/>
            <person name="Wilkins M.J."/>
            <person name="Karaoz U."/>
            <person name="Brodie E.L."/>
            <person name="Williams K.H."/>
            <person name="Hubbard S.S."/>
            <person name="Banfield J.F."/>
        </authorList>
    </citation>
    <scope>NUCLEOTIDE SEQUENCE [LARGE SCALE GENOMIC DNA]</scope>
</reference>
<gene>
    <name evidence="1" type="ORF">A2733_00775</name>
</gene>
<organism evidence="1 2">
    <name type="scientific">Candidatus Nomurabacteria bacterium RIFCSPHIGHO2_01_FULL_40_20</name>
    <dbReference type="NCBI Taxonomy" id="1801738"/>
    <lineage>
        <taxon>Bacteria</taxon>
        <taxon>Candidatus Nomuraibacteriota</taxon>
    </lineage>
</organism>
<proteinExistence type="predicted"/>
<evidence type="ECO:0000313" key="1">
    <source>
        <dbReference type="EMBL" id="OGI63843.1"/>
    </source>
</evidence>
<comment type="caution">
    <text evidence="1">The sequence shown here is derived from an EMBL/GenBank/DDBJ whole genome shotgun (WGS) entry which is preliminary data.</text>
</comment>
<dbReference type="EMBL" id="MFTO01000012">
    <property type="protein sequence ID" value="OGI63843.1"/>
    <property type="molecule type" value="Genomic_DNA"/>
</dbReference>
<dbReference type="AlphaFoldDB" id="A0A1F6V2E1"/>
<sequence length="145" mass="16436">MVTIILELDPNNILTNFTNNIEVISGSYTQIATKSNLATIAKKDQMNTGTLPIAFGDSEKFQTEISLLTSIIFSTADVIMFAESYGDITTGTAEFLYEQNCFQKKESYEIYKVTHSYKLSLKLKKLFMLCQINDANIRYLLNNVF</sequence>
<name>A0A1F6V2E1_9BACT</name>